<evidence type="ECO:0000313" key="16">
    <source>
        <dbReference type="Proteomes" id="UP000053831"/>
    </source>
</evidence>
<dbReference type="PROSITE" id="PS00690">
    <property type="entry name" value="DEAH_ATP_HELICASE"/>
    <property type="match status" value="1"/>
</dbReference>
<evidence type="ECO:0000256" key="7">
    <source>
        <dbReference type="ARBA" id="ARBA00023125"/>
    </source>
</evidence>
<dbReference type="GO" id="GO:0005524">
    <property type="term" value="F:ATP binding"/>
    <property type="evidence" value="ECO:0007669"/>
    <property type="project" value="UniProtKB-KW"/>
</dbReference>
<keyword evidence="16" id="KW-1185">Reference proteome</keyword>
<evidence type="ECO:0000256" key="3">
    <source>
        <dbReference type="ARBA" id="ARBA00022741"/>
    </source>
</evidence>
<dbReference type="SMART" id="SM00487">
    <property type="entry name" value="DEXDc"/>
    <property type="match status" value="1"/>
</dbReference>
<dbReference type="InterPro" id="IPR011545">
    <property type="entry name" value="DEAD/DEAH_box_helicase_dom"/>
</dbReference>
<dbReference type="PANTHER" id="PTHR13710">
    <property type="entry name" value="DNA HELICASE RECQ FAMILY MEMBER"/>
    <property type="match status" value="1"/>
</dbReference>
<dbReference type="InterPro" id="IPR032284">
    <property type="entry name" value="RecQ_Zn-bd"/>
</dbReference>
<dbReference type="Pfam" id="PF09382">
    <property type="entry name" value="RQC"/>
    <property type="match status" value="1"/>
</dbReference>
<comment type="subcellular location">
    <subcellularLocation>
        <location evidence="1 11">Nucleus</location>
    </subcellularLocation>
</comment>
<evidence type="ECO:0000256" key="5">
    <source>
        <dbReference type="ARBA" id="ARBA00022806"/>
    </source>
</evidence>
<proteinExistence type="inferred from homology"/>
<comment type="similarity">
    <text evidence="2 11">Belongs to the helicase family. RecQ subfamily.</text>
</comment>
<dbReference type="PROSITE" id="PS51192">
    <property type="entry name" value="HELICASE_ATP_BIND_1"/>
    <property type="match status" value="1"/>
</dbReference>
<feature type="region of interest" description="Disordered" evidence="12">
    <location>
        <begin position="874"/>
        <end position="976"/>
    </location>
</feature>
<evidence type="ECO:0000256" key="6">
    <source>
        <dbReference type="ARBA" id="ARBA00022840"/>
    </source>
</evidence>
<dbReference type="PROSITE" id="PS51194">
    <property type="entry name" value="HELICASE_CTER"/>
    <property type="match status" value="1"/>
</dbReference>
<keyword evidence="6 11" id="KW-0067">ATP-binding</keyword>
<comment type="caution">
    <text evidence="15">The sequence shown here is derived from an EMBL/GenBank/DDBJ whole genome shotgun (WGS) entry which is preliminary data.</text>
</comment>
<evidence type="ECO:0000256" key="4">
    <source>
        <dbReference type="ARBA" id="ARBA00022801"/>
    </source>
</evidence>
<organism evidence="15 16">
    <name type="scientific">Escovopsis weberi</name>
    <dbReference type="NCBI Taxonomy" id="150374"/>
    <lineage>
        <taxon>Eukaryota</taxon>
        <taxon>Fungi</taxon>
        <taxon>Dikarya</taxon>
        <taxon>Ascomycota</taxon>
        <taxon>Pezizomycotina</taxon>
        <taxon>Sordariomycetes</taxon>
        <taxon>Hypocreomycetidae</taxon>
        <taxon>Hypocreales</taxon>
        <taxon>Hypocreaceae</taxon>
        <taxon>Escovopsis</taxon>
    </lineage>
</organism>
<feature type="compositionally biased region" description="Low complexity" evidence="12">
    <location>
        <begin position="927"/>
        <end position="941"/>
    </location>
</feature>
<evidence type="ECO:0000259" key="13">
    <source>
        <dbReference type="PROSITE" id="PS51192"/>
    </source>
</evidence>
<feature type="domain" description="Helicase ATP-binding" evidence="13">
    <location>
        <begin position="92"/>
        <end position="273"/>
    </location>
</feature>
<dbReference type="GO" id="GO:0005737">
    <property type="term" value="C:cytoplasm"/>
    <property type="evidence" value="ECO:0007669"/>
    <property type="project" value="TreeGrafter"/>
</dbReference>
<evidence type="ECO:0000256" key="8">
    <source>
        <dbReference type="ARBA" id="ARBA00023235"/>
    </source>
</evidence>
<accession>A0A0M8MUD0</accession>
<dbReference type="CDD" id="cd18794">
    <property type="entry name" value="SF2_C_RecQ"/>
    <property type="match status" value="1"/>
</dbReference>
<evidence type="ECO:0000256" key="9">
    <source>
        <dbReference type="ARBA" id="ARBA00023242"/>
    </source>
</evidence>
<dbReference type="EC" id="5.6.2.4" evidence="11"/>
<dbReference type="GO" id="GO:0005634">
    <property type="term" value="C:nucleus"/>
    <property type="evidence" value="ECO:0007669"/>
    <property type="project" value="UniProtKB-SubCell"/>
</dbReference>
<keyword evidence="3 11" id="KW-0547">Nucleotide-binding</keyword>
<dbReference type="GO" id="GO:0006260">
    <property type="term" value="P:DNA replication"/>
    <property type="evidence" value="ECO:0007669"/>
    <property type="project" value="InterPro"/>
</dbReference>
<dbReference type="GO" id="GO:0003677">
    <property type="term" value="F:DNA binding"/>
    <property type="evidence" value="ECO:0007669"/>
    <property type="project" value="UniProtKB-KW"/>
</dbReference>
<feature type="region of interest" description="Disordered" evidence="12">
    <location>
        <begin position="601"/>
        <end position="730"/>
    </location>
</feature>
<dbReference type="SMART" id="SM00956">
    <property type="entry name" value="RQC"/>
    <property type="match status" value="1"/>
</dbReference>
<keyword evidence="7" id="KW-0238">DNA-binding</keyword>
<dbReference type="GO" id="GO:0016887">
    <property type="term" value="F:ATP hydrolysis activity"/>
    <property type="evidence" value="ECO:0007669"/>
    <property type="project" value="RHEA"/>
</dbReference>
<dbReference type="FunFam" id="3.40.50.300:FF:001975">
    <property type="entry name" value="ATP-dependent DNA helicase"/>
    <property type="match status" value="1"/>
</dbReference>
<evidence type="ECO:0000256" key="12">
    <source>
        <dbReference type="SAM" id="MobiDB-lite"/>
    </source>
</evidence>
<comment type="catalytic activity">
    <reaction evidence="11">
        <text>ATP + H2O = ADP + phosphate + H(+)</text>
        <dbReference type="Rhea" id="RHEA:13065"/>
        <dbReference type="ChEBI" id="CHEBI:15377"/>
        <dbReference type="ChEBI" id="CHEBI:15378"/>
        <dbReference type="ChEBI" id="CHEBI:30616"/>
        <dbReference type="ChEBI" id="CHEBI:43474"/>
        <dbReference type="ChEBI" id="CHEBI:456216"/>
    </reaction>
</comment>
<dbReference type="Pfam" id="PF16124">
    <property type="entry name" value="RecQ_Zn_bind"/>
    <property type="match status" value="1"/>
</dbReference>
<dbReference type="AlphaFoldDB" id="A0A0M8MUD0"/>
<comment type="catalytic activity">
    <reaction evidence="10 11">
        <text>Couples ATP hydrolysis with the unwinding of duplex DNA by translocating in the 3'-5' direction.</text>
        <dbReference type="EC" id="5.6.2.4"/>
    </reaction>
</comment>
<keyword evidence="4 11" id="KW-0378">Hydrolase</keyword>
<gene>
    <name evidence="15" type="ORF">ESCO_004668</name>
</gene>
<dbReference type="InterPro" id="IPR002464">
    <property type="entry name" value="DNA/RNA_helicase_DEAH_CS"/>
</dbReference>
<dbReference type="NCBIfam" id="TIGR00614">
    <property type="entry name" value="recQ_fam"/>
    <property type="match status" value="1"/>
</dbReference>
<dbReference type="InterPro" id="IPR001650">
    <property type="entry name" value="Helicase_C-like"/>
</dbReference>
<sequence length="976" mass="107266">MLALAQDLEASHNQGGAGALAGPRSAFHQTPGASGPAPKSKASGVKKHVPASQSLTRIPPELMNHPWSADVQRTLKDRFRMRGFRHNQLEAINATLAGEDAFVLMPTGGGKSLCYQLPAVIKTGRTRGVTIVISPLLSLMQDQVDHMKALGIQAVAFNSECSAEYKRQVLAAFDERSPEHFIELLYVTPEMINKSTPFVNAMQTLYRKGKFARLVIDEAHCVSQWGHDFRPDYTTIGQVRARFPNVPLMALTATATQNVIVDIKHNLRMRNCQVFSQSFNRPNLHYEVRTKSSNQVATKEIAKIIKAKYPGVTGIVYTISRKQSEDVAQQLSDAGIVARHYHAGVAAVEKTEVQQAWQKGQVKVVVATIAFGMGIDKPDVRFVIHHGIPKSLEGYYQETGRGGRDGNPSDCILFYGKGDIRVLKKLISDGDGSAEQKERQFVMLNRVTSFCENQSDCRRTEVLRYFGEDFDPSECQKMCDNCRNGLVFEQQDFSEYAIAAIKVVQLQSRLTANQCAEILIGKKYPERETENSNQYFGMVRGRLKKHEVVRVIDRLSAEKGFNEDNVVGSHGMAIQYLQIGPVARAFLSGQRKLMLDIQVPSDQAGPSAAPKKAKKTSKKAREQGASNVQSTYVSSPVHSGPKGKQRSTVMDSDDSGDDDDDDDEEAYHDTGTLHGYRRDGFVISDDDMEDADTGDRNDEHFEPLPGHRPAKASSKPSGKSKARAQATPSRCRVQDLPELHQDIIDGFVREARAIEEGIRNRKELRKPLFTDANFQEMALNWTTTLESMGRIPDIDVDKVREHGPRLLPILKRHHQMFTEIMGADGNHSATRSGHGKEVVDLISSDMDEDAAVDSHYFNNAPHARSEVQAFNERLSGLGGTGSRSRSRSSSSYSRGSKRAPGKKWAKRAPSVVSKRKAGGSGFGSGRRGSASHAAGGSSSFASGGGTSSRTGRGEFPKKDGKTSATKSTGMIGMMPL</sequence>
<protein>
    <recommendedName>
        <fullName evidence="11">ATP-dependent DNA helicase</fullName>
        <ecNumber evidence="11">5.6.2.4</ecNumber>
    </recommendedName>
</protein>
<keyword evidence="5 11" id="KW-0347">Helicase</keyword>
<keyword evidence="8" id="KW-0413">Isomerase</keyword>
<evidence type="ECO:0000313" key="15">
    <source>
        <dbReference type="EMBL" id="KOS16967.1"/>
    </source>
</evidence>
<dbReference type="GO" id="GO:0005694">
    <property type="term" value="C:chromosome"/>
    <property type="evidence" value="ECO:0007669"/>
    <property type="project" value="TreeGrafter"/>
</dbReference>
<feature type="compositionally biased region" description="Acidic residues" evidence="12">
    <location>
        <begin position="651"/>
        <end position="666"/>
    </location>
</feature>
<dbReference type="OrthoDB" id="10261556at2759"/>
<dbReference type="Pfam" id="PF00271">
    <property type="entry name" value="Helicase_C"/>
    <property type="match status" value="1"/>
</dbReference>
<feature type="compositionally biased region" description="Polar residues" evidence="12">
    <location>
        <begin position="624"/>
        <end position="637"/>
    </location>
</feature>
<dbReference type="GO" id="GO:0043138">
    <property type="term" value="F:3'-5' DNA helicase activity"/>
    <property type="evidence" value="ECO:0007669"/>
    <property type="project" value="UniProtKB-EC"/>
</dbReference>
<keyword evidence="9 11" id="KW-0539">Nucleus</keyword>
<dbReference type="SUPFAM" id="SSF52540">
    <property type="entry name" value="P-loop containing nucleoside triphosphate hydrolases"/>
    <property type="match status" value="1"/>
</dbReference>
<feature type="compositionally biased region" description="Basic and acidic residues" evidence="12">
    <location>
        <begin position="951"/>
        <end position="961"/>
    </location>
</feature>
<dbReference type="InterPro" id="IPR036390">
    <property type="entry name" value="WH_DNA-bd_sf"/>
</dbReference>
<evidence type="ECO:0000256" key="1">
    <source>
        <dbReference type="ARBA" id="ARBA00004123"/>
    </source>
</evidence>
<name>A0A0M8MUD0_ESCWE</name>
<dbReference type="GO" id="GO:0009378">
    <property type="term" value="F:four-way junction helicase activity"/>
    <property type="evidence" value="ECO:0007669"/>
    <property type="project" value="TreeGrafter"/>
</dbReference>
<feature type="region of interest" description="Disordered" evidence="12">
    <location>
        <begin position="13"/>
        <end position="52"/>
    </location>
</feature>
<evidence type="ECO:0000256" key="2">
    <source>
        <dbReference type="ARBA" id="ARBA00005446"/>
    </source>
</evidence>
<dbReference type="InterPro" id="IPR018982">
    <property type="entry name" value="RQC_domain"/>
</dbReference>
<evidence type="ECO:0000259" key="14">
    <source>
        <dbReference type="PROSITE" id="PS51194"/>
    </source>
</evidence>
<dbReference type="EMBL" id="LGSR01000029">
    <property type="protein sequence ID" value="KOS16967.1"/>
    <property type="molecule type" value="Genomic_DNA"/>
</dbReference>
<feature type="compositionally biased region" description="Basic and acidic residues" evidence="12">
    <location>
        <begin position="693"/>
        <end position="702"/>
    </location>
</feature>
<dbReference type="InterPro" id="IPR027417">
    <property type="entry name" value="P-loop_NTPase"/>
</dbReference>
<dbReference type="SUPFAM" id="SSF46785">
    <property type="entry name" value="Winged helix' DNA-binding domain"/>
    <property type="match status" value="1"/>
</dbReference>
<dbReference type="Gene3D" id="3.40.50.300">
    <property type="entry name" value="P-loop containing nucleotide triphosphate hydrolases"/>
    <property type="match status" value="2"/>
</dbReference>
<dbReference type="Pfam" id="PF00270">
    <property type="entry name" value="DEAD"/>
    <property type="match status" value="1"/>
</dbReference>
<dbReference type="STRING" id="150374.A0A0M8MUD0"/>
<feature type="compositionally biased region" description="Basic residues" evidence="12">
    <location>
        <begin position="895"/>
        <end position="906"/>
    </location>
</feature>
<dbReference type="Gene3D" id="1.10.10.10">
    <property type="entry name" value="Winged helix-like DNA-binding domain superfamily/Winged helix DNA-binding domain"/>
    <property type="match status" value="1"/>
</dbReference>
<evidence type="ECO:0000256" key="11">
    <source>
        <dbReference type="RuleBase" id="RU364117"/>
    </source>
</evidence>
<dbReference type="SMART" id="SM00490">
    <property type="entry name" value="HELICc"/>
    <property type="match status" value="1"/>
</dbReference>
<dbReference type="InterPro" id="IPR036388">
    <property type="entry name" value="WH-like_DNA-bd_sf"/>
</dbReference>
<evidence type="ECO:0000256" key="10">
    <source>
        <dbReference type="ARBA" id="ARBA00034617"/>
    </source>
</evidence>
<dbReference type="CDD" id="cd17920">
    <property type="entry name" value="DEXHc_RecQ"/>
    <property type="match status" value="1"/>
</dbReference>
<dbReference type="GO" id="GO:0000724">
    <property type="term" value="P:double-strand break repair via homologous recombination"/>
    <property type="evidence" value="ECO:0007669"/>
    <property type="project" value="TreeGrafter"/>
</dbReference>
<dbReference type="Proteomes" id="UP000053831">
    <property type="component" value="Unassembled WGS sequence"/>
</dbReference>
<dbReference type="InterPro" id="IPR004589">
    <property type="entry name" value="DNA_helicase_ATP-dep_RecQ"/>
</dbReference>
<dbReference type="FunFam" id="3.40.50.300:FF:000537">
    <property type="entry name" value="Bloom syndrome RecQ-like helicase"/>
    <property type="match status" value="1"/>
</dbReference>
<feature type="domain" description="Helicase C-terminal" evidence="14">
    <location>
        <begin position="300"/>
        <end position="445"/>
    </location>
</feature>
<dbReference type="PANTHER" id="PTHR13710:SF153">
    <property type="entry name" value="RECQ-LIKE DNA HELICASE BLM"/>
    <property type="match status" value="1"/>
</dbReference>
<dbReference type="InterPro" id="IPR014001">
    <property type="entry name" value="Helicase_ATP-bd"/>
</dbReference>
<reference evidence="15 16" key="1">
    <citation type="submission" date="2015-07" db="EMBL/GenBank/DDBJ databases">
        <title>The genome of the fungus Escovopsis weberi, a specialized disease agent of ant agriculture.</title>
        <authorList>
            <person name="de Man T.J."/>
            <person name="Stajich J.E."/>
            <person name="Kubicek C.P."/>
            <person name="Chenthamara K."/>
            <person name="Atanasova L."/>
            <person name="Druzhinina I.S."/>
            <person name="Birnbaum S."/>
            <person name="Barribeau S.M."/>
            <person name="Teiling C."/>
            <person name="Suen G."/>
            <person name="Currie C."/>
            <person name="Gerardo N.M."/>
        </authorList>
    </citation>
    <scope>NUCLEOTIDE SEQUENCE [LARGE SCALE GENOMIC DNA]</scope>
</reference>